<reference evidence="3" key="1">
    <citation type="submission" date="2023-03" db="EMBL/GenBank/DDBJ databases">
        <title>Massive genome expansion in bonnet fungi (Mycena s.s.) driven by repeated elements and novel gene families across ecological guilds.</title>
        <authorList>
            <consortium name="Lawrence Berkeley National Laboratory"/>
            <person name="Harder C.B."/>
            <person name="Miyauchi S."/>
            <person name="Viragh M."/>
            <person name="Kuo A."/>
            <person name="Thoen E."/>
            <person name="Andreopoulos B."/>
            <person name="Lu D."/>
            <person name="Skrede I."/>
            <person name="Drula E."/>
            <person name="Henrissat B."/>
            <person name="Morin E."/>
            <person name="Kohler A."/>
            <person name="Barry K."/>
            <person name="LaButti K."/>
            <person name="Morin E."/>
            <person name="Salamov A."/>
            <person name="Lipzen A."/>
            <person name="Mereny Z."/>
            <person name="Hegedus B."/>
            <person name="Baldrian P."/>
            <person name="Stursova M."/>
            <person name="Weitz H."/>
            <person name="Taylor A."/>
            <person name="Grigoriev I.V."/>
            <person name="Nagy L.G."/>
            <person name="Martin F."/>
            <person name="Kauserud H."/>
        </authorList>
    </citation>
    <scope>NUCLEOTIDE SEQUENCE</scope>
    <source>
        <strain evidence="3">9284</strain>
    </source>
</reference>
<organism evidence="3 4">
    <name type="scientific">Roridomyces roridus</name>
    <dbReference type="NCBI Taxonomy" id="1738132"/>
    <lineage>
        <taxon>Eukaryota</taxon>
        <taxon>Fungi</taxon>
        <taxon>Dikarya</taxon>
        <taxon>Basidiomycota</taxon>
        <taxon>Agaricomycotina</taxon>
        <taxon>Agaricomycetes</taxon>
        <taxon>Agaricomycetidae</taxon>
        <taxon>Agaricales</taxon>
        <taxon>Marasmiineae</taxon>
        <taxon>Mycenaceae</taxon>
        <taxon>Roridomyces</taxon>
    </lineage>
</organism>
<dbReference type="SUPFAM" id="SSF51338">
    <property type="entry name" value="Composite domain of metallo-dependent hydrolases"/>
    <property type="match status" value="1"/>
</dbReference>
<dbReference type="InterPro" id="IPR006680">
    <property type="entry name" value="Amidohydro-rel"/>
</dbReference>
<dbReference type="Pfam" id="PF01979">
    <property type="entry name" value="Amidohydro_1"/>
    <property type="match status" value="1"/>
</dbReference>
<name>A0AAD7B8C7_9AGAR</name>
<feature type="domain" description="Amidohydrolase-related" evidence="2">
    <location>
        <begin position="238"/>
        <end position="431"/>
    </location>
</feature>
<proteinExistence type="predicted"/>
<dbReference type="PANTHER" id="PTHR43794:SF11">
    <property type="entry name" value="AMIDOHYDROLASE-RELATED DOMAIN-CONTAINING PROTEIN"/>
    <property type="match status" value="1"/>
</dbReference>
<evidence type="ECO:0000313" key="3">
    <source>
        <dbReference type="EMBL" id="KAJ7613124.1"/>
    </source>
</evidence>
<dbReference type="Proteomes" id="UP001221142">
    <property type="component" value="Unassembled WGS sequence"/>
</dbReference>
<dbReference type="EMBL" id="JARKIF010000029">
    <property type="protein sequence ID" value="KAJ7613124.1"/>
    <property type="molecule type" value="Genomic_DNA"/>
</dbReference>
<keyword evidence="4" id="KW-1185">Reference proteome</keyword>
<evidence type="ECO:0000313" key="4">
    <source>
        <dbReference type="Proteomes" id="UP001221142"/>
    </source>
</evidence>
<dbReference type="PANTHER" id="PTHR43794">
    <property type="entry name" value="AMINOHYDROLASE SSNA-RELATED"/>
    <property type="match status" value="1"/>
</dbReference>
<evidence type="ECO:0000259" key="2">
    <source>
        <dbReference type="Pfam" id="PF01979"/>
    </source>
</evidence>
<keyword evidence="1" id="KW-0378">Hydrolase</keyword>
<evidence type="ECO:0000256" key="1">
    <source>
        <dbReference type="ARBA" id="ARBA00022801"/>
    </source>
</evidence>
<dbReference type="InterPro" id="IPR050287">
    <property type="entry name" value="MTA/SAH_deaminase"/>
</dbReference>
<dbReference type="InterPro" id="IPR011059">
    <property type="entry name" value="Metal-dep_hydrolase_composite"/>
</dbReference>
<protein>
    <recommendedName>
        <fullName evidence="2">Amidohydrolase-related domain-containing protein</fullName>
    </recommendedName>
</protein>
<dbReference type="GO" id="GO:0016810">
    <property type="term" value="F:hydrolase activity, acting on carbon-nitrogen (but not peptide) bonds"/>
    <property type="evidence" value="ECO:0007669"/>
    <property type="project" value="InterPro"/>
</dbReference>
<comment type="caution">
    <text evidence="3">The sequence shown here is derived from an EMBL/GenBank/DDBJ whole genome shotgun (WGS) entry which is preliminary data.</text>
</comment>
<dbReference type="Gene3D" id="2.30.40.10">
    <property type="entry name" value="Urease, subunit C, domain 1"/>
    <property type="match status" value="1"/>
</dbReference>
<dbReference type="SUPFAM" id="SSF51556">
    <property type="entry name" value="Metallo-dependent hydrolases"/>
    <property type="match status" value="1"/>
</dbReference>
<dbReference type="InterPro" id="IPR032466">
    <property type="entry name" value="Metal_Hydrolase"/>
</dbReference>
<dbReference type="AlphaFoldDB" id="A0AAD7B8C7"/>
<accession>A0AAD7B8C7</accession>
<gene>
    <name evidence="3" type="ORF">FB45DRAFT_759371</name>
</gene>
<dbReference type="Gene3D" id="3.20.20.140">
    <property type="entry name" value="Metal-dependent hydrolases"/>
    <property type="match status" value="1"/>
</dbReference>
<sequence length="499" mass="53291">MASPSTILLSNGTVLLHDEKDHVTAVKADILIVDNRIAEIAPGISSPSNAVVINCTGKIVSPGFIDRNAHRTRHKPGGYGARRSVRETTFSPGFIPYGAYDPDDVFWGQLGGCMEALDGGVTMVVDHAHINASAAHSSSALSATESSGIRSYFCYSPIQSLRTASWSPKFQLVPWTPGAGPVPEWASNQLAELAAKQPFGEGRVHLGVSFDAWYLPKQGVLFFENARKLGVKLFTSHYVKNAIIGQHSLVSLLNSYGLLSHDFLLSHATQALPEDADLLSAKNAHISSTPDTELQMAHGTPVCLRPDLYKLSSLGIDCHSNNSGDILSQMRLALQSACGHRNAGYVAQGKVPRTVLPTVEEAFNLGTIMGARAVGMGGDIGSIAVGKLADLVIFDAQSPSMVCAAEEDPVAAIVLHASVRDIETVIVDGKIRKRGGKLVAVDVGERAEGRVLEWSGISAKLIESRKRIHQVLEGMDEAGARAAVIQTFHINEDNIVDVV</sequence>